<feature type="signal peptide" evidence="2">
    <location>
        <begin position="1"/>
        <end position="19"/>
    </location>
</feature>
<accession>A0A2A6CE25</accession>
<keyword evidence="2" id="KW-0732">Signal</keyword>
<name>A0A2A6CE25_PRIPA</name>
<accession>A0A8R1YY30</accession>
<evidence type="ECO:0000256" key="2">
    <source>
        <dbReference type="SAM" id="SignalP"/>
    </source>
</evidence>
<organism evidence="3 4">
    <name type="scientific">Pristionchus pacificus</name>
    <name type="common">Parasitic nematode worm</name>
    <dbReference type="NCBI Taxonomy" id="54126"/>
    <lineage>
        <taxon>Eukaryota</taxon>
        <taxon>Metazoa</taxon>
        <taxon>Ecdysozoa</taxon>
        <taxon>Nematoda</taxon>
        <taxon>Chromadorea</taxon>
        <taxon>Rhabditida</taxon>
        <taxon>Rhabditina</taxon>
        <taxon>Diplogasteromorpha</taxon>
        <taxon>Diplogasteroidea</taxon>
        <taxon>Neodiplogasteridae</taxon>
        <taxon>Pristionchus</taxon>
    </lineage>
</organism>
<evidence type="ECO:0000313" key="3">
    <source>
        <dbReference type="EnsemblMetazoa" id="PPA43263.1"/>
    </source>
</evidence>
<dbReference type="OrthoDB" id="5775991at2759"/>
<evidence type="ECO:0000256" key="1">
    <source>
        <dbReference type="SAM" id="MobiDB-lite"/>
    </source>
</evidence>
<feature type="compositionally biased region" description="Polar residues" evidence="1">
    <location>
        <begin position="46"/>
        <end position="65"/>
    </location>
</feature>
<evidence type="ECO:0000313" key="4">
    <source>
        <dbReference type="Proteomes" id="UP000005239"/>
    </source>
</evidence>
<reference evidence="4" key="1">
    <citation type="journal article" date="2008" name="Nat. Genet.">
        <title>The Pristionchus pacificus genome provides a unique perspective on nematode lifestyle and parasitism.</title>
        <authorList>
            <person name="Dieterich C."/>
            <person name="Clifton S.W."/>
            <person name="Schuster L.N."/>
            <person name="Chinwalla A."/>
            <person name="Delehaunty K."/>
            <person name="Dinkelacker I."/>
            <person name="Fulton L."/>
            <person name="Fulton R."/>
            <person name="Godfrey J."/>
            <person name="Minx P."/>
            <person name="Mitreva M."/>
            <person name="Roeseler W."/>
            <person name="Tian H."/>
            <person name="Witte H."/>
            <person name="Yang S.P."/>
            <person name="Wilson R.K."/>
            <person name="Sommer R.J."/>
        </authorList>
    </citation>
    <scope>NUCLEOTIDE SEQUENCE [LARGE SCALE GENOMIC DNA]</scope>
    <source>
        <strain evidence="4">PS312</strain>
    </source>
</reference>
<dbReference type="Pfam" id="PF04155">
    <property type="entry name" value="Ground-like"/>
    <property type="match status" value="1"/>
</dbReference>
<dbReference type="AlphaFoldDB" id="A0A2A6CE25"/>
<dbReference type="Proteomes" id="UP000005239">
    <property type="component" value="Unassembled WGS sequence"/>
</dbReference>
<feature type="chain" id="PRO_5043724946" evidence="2">
    <location>
        <begin position="20"/>
        <end position="171"/>
    </location>
</feature>
<reference evidence="3" key="2">
    <citation type="submission" date="2022-06" db="UniProtKB">
        <authorList>
            <consortium name="EnsemblMetazoa"/>
        </authorList>
    </citation>
    <scope>IDENTIFICATION</scope>
    <source>
        <strain evidence="3">PS312</strain>
    </source>
</reference>
<dbReference type="EnsemblMetazoa" id="PPA43263.1">
    <property type="protein sequence ID" value="PPA43263.1"/>
    <property type="gene ID" value="WBGene00281632"/>
</dbReference>
<keyword evidence="4" id="KW-1185">Reference proteome</keyword>
<sequence>MRWLYVLLPELLLLTDCERRPERKAPTITWSGDGDSLTHTSEHLPSLSSGTTSVGSEDATSPPSSSLFRVRVKTIIEQRRLGHFALDRNCNSRKLREILVQCIAYNPSESKQRINAAIARNLDGSFGIVCADGAFSYLAHTTQFCHHTRNNITCLVFRESKAETGEQEPLP</sequence>
<feature type="region of interest" description="Disordered" evidence="1">
    <location>
        <begin position="25"/>
        <end position="65"/>
    </location>
</feature>
<gene>
    <name evidence="3" type="primary">WBGene00281632</name>
</gene>
<protein>
    <submittedName>
        <fullName evidence="3">Ground-like domain-containing protein</fullName>
    </submittedName>
</protein>
<proteinExistence type="predicted"/>
<dbReference type="InterPro" id="IPR007284">
    <property type="entry name" value="Ground-like_dom"/>
</dbReference>